<gene>
    <name evidence="2" type="ORF">BQ4739_LOCUS17347</name>
</gene>
<name>A0A383WJR9_TETOB</name>
<protein>
    <recommendedName>
        <fullName evidence="4">Pherophorin domain-containing protein</fullName>
    </recommendedName>
</protein>
<sequence length="175" mass="18580">MSSRGSWLACAMLAVAAHLSTASSTGSTTSLRLYSRQQDISSSRSSSSSSSSGASAAGAVRQLMAAQQRKCTQYATQVNTHFRNGYRLAVQKYRNAQQCPALCKAFDSSVPSGVFTVQCNIASCTCTATRVKDGAKAMLGLTDVGRFSFTALYPAECTADMSAKCAGLYEWCRNC</sequence>
<reference evidence="2 3" key="1">
    <citation type="submission" date="2016-10" db="EMBL/GenBank/DDBJ databases">
        <authorList>
            <person name="Cai Z."/>
        </authorList>
    </citation>
    <scope>NUCLEOTIDE SEQUENCE [LARGE SCALE GENOMIC DNA]</scope>
</reference>
<dbReference type="Proteomes" id="UP000256970">
    <property type="component" value="Unassembled WGS sequence"/>
</dbReference>
<feature type="chain" id="PRO_5017078741" description="Pherophorin domain-containing protein" evidence="1">
    <location>
        <begin position="23"/>
        <end position="175"/>
    </location>
</feature>
<keyword evidence="1" id="KW-0732">Signal</keyword>
<evidence type="ECO:0000313" key="3">
    <source>
        <dbReference type="Proteomes" id="UP000256970"/>
    </source>
</evidence>
<organism evidence="2 3">
    <name type="scientific">Tetradesmus obliquus</name>
    <name type="common">Green alga</name>
    <name type="synonym">Acutodesmus obliquus</name>
    <dbReference type="NCBI Taxonomy" id="3088"/>
    <lineage>
        <taxon>Eukaryota</taxon>
        <taxon>Viridiplantae</taxon>
        <taxon>Chlorophyta</taxon>
        <taxon>core chlorophytes</taxon>
        <taxon>Chlorophyceae</taxon>
        <taxon>CS clade</taxon>
        <taxon>Sphaeropleales</taxon>
        <taxon>Scenedesmaceae</taxon>
        <taxon>Tetradesmus</taxon>
    </lineage>
</organism>
<proteinExistence type="predicted"/>
<dbReference type="EMBL" id="FNXT01001271">
    <property type="protein sequence ID" value="SZX76986.1"/>
    <property type="molecule type" value="Genomic_DNA"/>
</dbReference>
<evidence type="ECO:0000313" key="2">
    <source>
        <dbReference type="EMBL" id="SZX76986.1"/>
    </source>
</evidence>
<dbReference type="AlphaFoldDB" id="A0A383WJR9"/>
<evidence type="ECO:0008006" key="4">
    <source>
        <dbReference type="Google" id="ProtNLM"/>
    </source>
</evidence>
<evidence type="ECO:0000256" key="1">
    <source>
        <dbReference type="SAM" id="SignalP"/>
    </source>
</evidence>
<feature type="signal peptide" evidence="1">
    <location>
        <begin position="1"/>
        <end position="22"/>
    </location>
</feature>
<keyword evidence="3" id="KW-1185">Reference proteome</keyword>
<accession>A0A383WJR9</accession>